<dbReference type="Gene3D" id="3.40.50.300">
    <property type="entry name" value="P-loop containing nucleotide triphosphate hydrolases"/>
    <property type="match status" value="1"/>
</dbReference>
<dbReference type="PROSITE" id="PS51450">
    <property type="entry name" value="LRR"/>
    <property type="match status" value="1"/>
</dbReference>
<dbReference type="SMART" id="SM00255">
    <property type="entry name" value="TIR"/>
    <property type="match status" value="1"/>
</dbReference>
<dbReference type="InterPro" id="IPR002182">
    <property type="entry name" value="NB-ARC"/>
</dbReference>
<dbReference type="InterPro" id="IPR032675">
    <property type="entry name" value="LRR_dom_sf"/>
</dbReference>
<keyword evidence="5" id="KW-1185">Reference proteome</keyword>
<dbReference type="GO" id="GO:0043531">
    <property type="term" value="F:ADP binding"/>
    <property type="evidence" value="ECO:0007669"/>
    <property type="project" value="InterPro"/>
</dbReference>
<dbReference type="PRINTS" id="PR00364">
    <property type="entry name" value="DISEASERSIST"/>
</dbReference>
<keyword evidence="1" id="KW-0433">Leucine-rich repeat</keyword>
<reference evidence="4" key="2">
    <citation type="submission" date="2021-01" db="UniProtKB">
        <authorList>
            <consortium name="EnsemblPlants"/>
        </authorList>
    </citation>
    <scope>IDENTIFICATION</scope>
</reference>
<dbReference type="GO" id="GO:0006952">
    <property type="term" value="P:defense response"/>
    <property type="evidence" value="ECO:0007669"/>
    <property type="project" value="InterPro"/>
</dbReference>
<dbReference type="Gene3D" id="3.80.10.10">
    <property type="entry name" value="Ribonuclease Inhibitor"/>
    <property type="match status" value="2"/>
</dbReference>
<dbReference type="SUPFAM" id="SSF52200">
    <property type="entry name" value="Toll/Interleukin receptor TIR domain"/>
    <property type="match status" value="1"/>
</dbReference>
<feature type="domain" description="TIR" evidence="3">
    <location>
        <begin position="1"/>
        <end position="118"/>
    </location>
</feature>
<dbReference type="InterPro" id="IPR001611">
    <property type="entry name" value="Leu-rich_rpt"/>
</dbReference>
<dbReference type="Gene3D" id="1.10.8.430">
    <property type="entry name" value="Helical domain of apoptotic protease-activating factors"/>
    <property type="match status" value="1"/>
</dbReference>
<organism evidence="4 5">
    <name type="scientific">Quercus lobata</name>
    <name type="common">Valley oak</name>
    <dbReference type="NCBI Taxonomy" id="97700"/>
    <lineage>
        <taxon>Eukaryota</taxon>
        <taxon>Viridiplantae</taxon>
        <taxon>Streptophyta</taxon>
        <taxon>Embryophyta</taxon>
        <taxon>Tracheophyta</taxon>
        <taxon>Spermatophyta</taxon>
        <taxon>Magnoliopsida</taxon>
        <taxon>eudicotyledons</taxon>
        <taxon>Gunneridae</taxon>
        <taxon>Pentapetalae</taxon>
        <taxon>rosids</taxon>
        <taxon>fabids</taxon>
        <taxon>Fagales</taxon>
        <taxon>Fagaceae</taxon>
        <taxon>Quercus</taxon>
    </lineage>
</organism>
<reference evidence="4 5" key="1">
    <citation type="journal article" date="2016" name="G3 (Bethesda)">
        <title>First Draft Assembly and Annotation of the Genome of a California Endemic Oak Quercus lobata Nee (Fagaceae).</title>
        <authorList>
            <person name="Sork V.L."/>
            <person name="Fitz-Gibbon S.T."/>
            <person name="Puiu D."/>
            <person name="Crepeau M."/>
            <person name="Gugger P.F."/>
            <person name="Sherman R."/>
            <person name="Stevens K."/>
            <person name="Langley C.H."/>
            <person name="Pellegrini M."/>
            <person name="Salzberg S.L."/>
        </authorList>
    </citation>
    <scope>NUCLEOTIDE SEQUENCE [LARGE SCALE GENOMIC DNA]</scope>
    <source>
        <strain evidence="4 5">cv. SW786</strain>
    </source>
</reference>
<evidence type="ECO:0000256" key="2">
    <source>
        <dbReference type="ARBA" id="ARBA00022737"/>
    </source>
</evidence>
<dbReference type="SUPFAM" id="SSF52540">
    <property type="entry name" value="P-loop containing nucleoside triphosphate hydrolases"/>
    <property type="match status" value="1"/>
</dbReference>
<dbReference type="Pfam" id="PF01582">
    <property type="entry name" value="TIR"/>
    <property type="match status" value="1"/>
</dbReference>
<protein>
    <recommendedName>
        <fullName evidence="3">TIR domain-containing protein</fullName>
    </recommendedName>
</protein>
<dbReference type="SMART" id="SM00369">
    <property type="entry name" value="LRR_TYP"/>
    <property type="match status" value="3"/>
</dbReference>
<evidence type="ECO:0000259" key="3">
    <source>
        <dbReference type="PROSITE" id="PS50104"/>
    </source>
</evidence>
<keyword evidence="2" id="KW-0677">Repeat</keyword>
<evidence type="ECO:0000313" key="5">
    <source>
        <dbReference type="Proteomes" id="UP000594261"/>
    </source>
</evidence>
<dbReference type="GO" id="GO:0007165">
    <property type="term" value="P:signal transduction"/>
    <property type="evidence" value="ECO:0007669"/>
    <property type="project" value="InterPro"/>
</dbReference>
<proteinExistence type="predicted"/>
<evidence type="ECO:0000313" key="4">
    <source>
        <dbReference type="EnsemblPlants" id="QL12p023329:mrna"/>
    </source>
</evidence>
<dbReference type="Gramene" id="QL12p023329:mrna">
    <property type="protein sequence ID" value="QL12p023329:mrna"/>
    <property type="gene ID" value="QL12p023329"/>
</dbReference>
<dbReference type="Pfam" id="PF00931">
    <property type="entry name" value="NB-ARC"/>
    <property type="match status" value="1"/>
</dbReference>
<dbReference type="InterPro" id="IPR003591">
    <property type="entry name" value="Leu-rich_rpt_typical-subtyp"/>
</dbReference>
<dbReference type="InterPro" id="IPR035897">
    <property type="entry name" value="Toll_tir_struct_dom_sf"/>
</dbReference>
<dbReference type="AlphaFoldDB" id="A0A7N2N3H8"/>
<accession>A0A7N2N3H8</accession>
<dbReference type="InterPro" id="IPR026960">
    <property type="entry name" value="RVT-Znf"/>
</dbReference>
<dbReference type="InterPro" id="IPR000157">
    <property type="entry name" value="TIR_dom"/>
</dbReference>
<dbReference type="InterPro" id="IPR044974">
    <property type="entry name" value="Disease_R_plants"/>
</dbReference>
<dbReference type="EnsemblPlants" id="QL12p023329:mrna">
    <property type="protein sequence ID" value="QL12p023329:mrna"/>
    <property type="gene ID" value="QL12p023329"/>
</dbReference>
<dbReference type="Gene3D" id="3.40.50.10140">
    <property type="entry name" value="Toll/interleukin-1 receptor homology (TIR) domain"/>
    <property type="match status" value="1"/>
</dbReference>
<name>A0A7N2N3H8_QUELO</name>
<dbReference type="Pfam" id="PF13966">
    <property type="entry name" value="zf-RVT"/>
    <property type="match status" value="1"/>
</dbReference>
<dbReference type="InterPro" id="IPR042197">
    <property type="entry name" value="Apaf_helical"/>
</dbReference>
<dbReference type="PANTHER" id="PTHR11017">
    <property type="entry name" value="LEUCINE-RICH REPEAT-CONTAINING PROTEIN"/>
    <property type="match status" value="1"/>
</dbReference>
<evidence type="ECO:0000256" key="1">
    <source>
        <dbReference type="ARBA" id="ARBA00022614"/>
    </source>
</evidence>
<sequence>MAQKTCSSSSSSIQTWSWDVFVALYRNGIRTFRDDREIETEEAIWTELEKAIVTSRIDVIVFSRNYAASSRCLKELEKIMECRRSLKQIVLPVFYDVDPSNILFPRLVLFWFEVVSGLKINMVKSELVPVGVVPNIADMVDVLGCKQGSLLAKYLGLPLGANVRNRSIWNPIIEKMERRIYGISLKGVGDDKMCWKPAMGRGFAIRSYYQVLTKSFDQSFPWKTVWKSKVPSRVASFVWTATLGNILIIDNLRKCFESTFMEEIIKDIFNKLDLAYFRVATYPVGIESRLQGLDRLLSRDSGDVCMVGILGIGGMGKTTMAKAIYNLLHSEFEESCFLGDVRETAKQPDGLIKLQKKILSSVQVNDGRKISHVDQGTMVIKERVWSKRVLLVLDDVDHQEQLDKLAVRRNYFQPGSRIIITMRNESLLNLFEVDERYMPPKLNHHESLLLFSWHAFRKDQPNEDFEELSKEVVGYAERLPLALEVLGSLLSDKKKSEWESALQRLKGTEAVEGIVLNLHRSNEEQVNSETFAKMNRLRVLQLNYMGLSGSFHCPSKSLRWLQCYGLPLRSLPSDLYMENLVVIDMPHSRLKEIWKGAKSIEFLQKLVVLDLNNCSKLRNLPPGICKLKSLKYLTVSGYSKLDMVLDSEGSPSKSWYSLFSSWADPLRSPASISSLISLQDFSSIRKLFLQESNLAHLPDDLGCLVSLVGLNLSGNNFSSIPASISLLAKLKYLNLNRCRRLQSIPELPISLEALYANNCKSLKRLSIGSECPSSPELRFLNCSKQFKNNFACDLKKSILHYKELSTLGDFNVFLHGADDVPDLFNCQHSGSVLSFVVPPLENQKLRGCFLCVSFASLNCDIHGFSVVCELSNITKNLEGRYHEMNPLVITGEDFMWFNYIPLPYLDFQLEVGDV</sequence>
<dbReference type="InterPro" id="IPR027417">
    <property type="entry name" value="P-loop_NTPase"/>
</dbReference>
<dbReference type="SUPFAM" id="SSF52058">
    <property type="entry name" value="L domain-like"/>
    <property type="match status" value="1"/>
</dbReference>
<dbReference type="InParanoid" id="A0A7N2N3H8"/>
<dbReference type="PROSITE" id="PS50104">
    <property type="entry name" value="TIR"/>
    <property type="match status" value="1"/>
</dbReference>
<dbReference type="EMBL" id="LRBV02000012">
    <property type="status" value="NOT_ANNOTATED_CDS"/>
    <property type="molecule type" value="Genomic_DNA"/>
</dbReference>
<dbReference type="PANTHER" id="PTHR11017:SF385">
    <property type="entry name" value="DISEASE RESISTANCE PROTEIN (TIR-NBS-LRR CLASS)-RELATED"/>
    <property type="match status" value="1"/>
</dbReference>
<dbReference type="Proteomes" id="UP000594261">
    <property type="component" value="Chromosome 12"/>
</dbReference>